<accession>A0ABP0SIF7</accession>
<evidence type="ECO:0000256" key="1">
    <source>
        <dbReference type="SAM" id="MobiDB-lite"/>
    </source>
</evidence>
<dbReference type="EMBL" id="CAXAMM010043862">
    <property type="protein sequence ID" value="CAK9112083.1"/>
    <property type="molecule type" value="Genomic_DNA"/>
</dbReference>
<feature type="domain" description="Photosystem II Psb31 protein" evidence="3">
    <location>
        <begin position="68"/>
        <end position="138"/>
    </location>
</feature>
<gene>
    <name evidence="4" type="ORF">SCF082_LOCUS51980</name>
</gene>
<organism evidence="4 5">
    <name type="scientific">Durusdinium trenchii</name>
    <dbReference type="NCBI Taxonomy" id="1381693"/>
    <lineage>
        <taxon>Eukaryota</taxon>
        <taxon>Sar</taxon>
        <taxon>Alveolata</taxon>
        <taxon>Dinophyceae</taxon>
        <taxon>Suessiales</taxon>
        <taxon>Symbiodiniaceae</taxon>
        <taxon>Durusdinium</taxon>
    </lineage>
</organism>
<feature type="region of interest" description="Disordered" evidence="1">
    <location>
        <begin position="207"/>
        <end position="228"/>
    </location>
</feature>
<evidence type="ECO:0000313" key="5">
    <source>
        <dbReference type="Proteomes" id="UP001642464"/>
    </source>
</evidence>
<reference evidence="4 5" key="1">
    <citation type="submission" date="2024-02" db="EMBL/GenBank/DDBJ databases">
        <authorList>
            <person name="Chen Y."/>
            <person name="Shah S."/>
            <person name="Dougan E. K."/>
            <person name="Thang M."/>
            <person name="Chan C."/>
        </authorList>
    </citation>
    <scope>NUCLEOTIDE SEQUENCE [LARGE SCALE GENOMIC DNA]</scope>
</reference>
<evidence type="ECO:0000259" key="3">
    <source>
        <dbReference type="Pfam" id="PF18240"/>
    </source>
</evidence>
<protein>
    <recommendedName>
        <fullName evidence="3">Photosystem II Psb31 protein domain-containing protein</fullName>
    </recommendedName>
</protein>
<sequence length="339" mass="36626">MARHSKLLAALVLAVAGLAFQTISRAFVATGLNRREALQAAAVSIATVGSQAAWADAQGEPIACVIRYGPQVLALKGAVEKGDMEAVLKKESQFKLLNSYWRNDPALFSKYSTLSEKLLEAADEGKKDEVKQLYTEYTSDSVFQALKTPIKRNKNTMTMFSYGAGKSIESERPRLGTASCIGTDPQHTKAMAFVVTSAHPWSVQALTGEPEGERGDRTRGSIGSGGTDLFDPPVTLRSDMARAARRSAVVVLLAATFASLQAALADAQGEPIACVIRYGPQVLALKGAVEKGDMEAILKKESQFKLLNSYWRNDPALFSKYSTLSEKLLEAADEGKKMR</sequence>
<feature type="signal peptide" evidence="2">
    <location>
        <begin position="1"/>
        <end position="19"/>
    </location>
</feature>
<proteinExistence type="predicted"/>
<evidence type="ECO:0000313" key="4">
    <source>
        <dbReference type="EMBL" id="CAK9112083.1"/>
    </source>
</evidence>
<feature type="domain" description="Photosystem II Psb31 protein" evidence="3">
    <location>
        <begin position="278"/>
        <end position="335"/>
    </location>
</feature>
<keyword evidence="2" id="KW-0732">Signal</keyword>
<dbReference type="Proteomes" id="UP001642464">
    <property type="component" value="Unassembled WGS sequence"/>
</dbReference>
<keyword evidence="5" id="KW-1185">Reference proteome</keyword>
<feature type="chain" id="PRO_5045202153" description="Photosystem II Psb31 protein domain-containing protein" evidence="2">
    <location>
        <begin position="20"/>
        <end position="339"/>
    </location>
</feature>
<name>A0ABP0SIF7_9DINO</name>
<comment type="caution">
    <text evidence="4">The sequence shown here is derived from an EMBL/GenBank/DDBJ whole genome shotgun (WGS) entry which is preliminary data.</text>
</comment>
<dbReference type="Gene3D" id="1.20.120.1740">
    <property type="entry name" value="Sodium ion translocating NADH-quinone reductase subunit C-like"/>
    <property type="match status" value="2"/>
</dbReference>
<evidence type="ECO:0000256" key="2">
    <source>
        <dbReference type="SAM" id="SignalP"/>
    </source>
</evidence>
<dbReference type="Pfam" id="PF18240">
    <property type="entry name" value="PSII_Pbs31"/>
    <property type="match status" value="2"/>
</dbReference>
<dbReference type="InterPro" id="IPR040933">
    <property type="entry name" value="PSII_Pbs31"/>
</dbReference>